<evidence type="ECO:0000313" key="3">
    <source>
        <dbReference type="Proteomes" id="UP000772618"/>
    </source>
</evidence>
<protein>
    <submittedName>
        <fullName evidence="2">CHAP domain-containing protein</fullName>
    </submittedName>
</protein>
<comment type="caution">
    <text evidence="2">The sequence shown here is derived from an EMBL/GenBank/DDBJ whole genome shotgun (WGS) entry which is preliminary data.</text>
</comment>
<keyword evidence="3" id="KW-1185">Reference proteome</keyword>
<keyword evidence="1" id="KW-0732">Signal</keyword>
<evidence type="ECO:0000256" key="1">
    <source>
        <dbReference type="SAM" id="SignalP"/>
    </source>
</evidence>
<gene>
    <name evidence="2" type="ORF">KK060_06665</name>
</gene>
<dbReference type="EMBL" id="JAHESD010000010">
    <property type="protein sequence ID" value="MBT1702954.1"/>
    <property type="molecule type" value="Genomic_DNA"/>
</dbReference>
<organism evidence="2 3">
    <name type="scientific">Chryseosolibacter indicus</name>
    <dbReference type="NCBI Taxonomy" id="2782351"/>
    <lineage>
        <taxon>Bacteria</taxon>
        <taxon>Pseudomonadati</taxon>
        <taxon>Bacteroidota</taxon>
        <taxon>Cytophagia</taxon>
        <taxon>Cytophagales</taxon>
        <taxon>Chryseotaleaceae</taxon>
        <taxon>Chryseosolibacter</taxon>
    </lineage>
</organism>
<accession>A0ABS5VND6</accession>
<name>A0ABS5VND6_9BACT</name>
<dbReference type="RefSeq" id="WP_254152924.1">
    <property type="nucleotide sequence ID" value="NZ_JAHESD010000010.1"/>
</dbReference>
<evidence type="ECO:0000313" key="2">
    <source>
        <dbReference type="EMBL" id="MBT1702954.1"/>
    </source>
</evidence>
<feature type="chain" id="PRO_5045718093" evidence="1">
    <location>
        <begin position="26"/>
        <end position="189"/>
    </location>
</feature>
<reference evidence="2 3" key="1">
    <citation type="submission" date="2021-05" db="EMBL/GenBank/DDBJ databases">
        <title>A Polyphasic approach of four new species of the genus Ohtaekwangia: Ohtaekwangia histidinii sp. nov., Ohtaekwangia cretensis sp. nov., Ohtaekwangia indiensis sp. nov., Ohtaekwangia reichenbachii sp. nov. from diverse environment.</title>
        <authorList>
            <person name="Octaviana S."/>
        </authorList>
    </citation>
    <scope>NUCLEOTIDE SEQUENCE [LARGE SCALE GENOMIC DNA]</scope>
    <source>
        <strain evidence="2 3">PWU20</strain>
    </source>
</reference>
<proteinExistence type="predicted"/>
<dbReference type="Proteomes" id="UP000772618">
    <property type="component" value="Unassembled WGS sequence"/>
</dbReference>
<feature type="signal peptide" evidence="1">
    <location>
        <begin position="1"/>
        <end position="25"/>
    </location>
</feature>
<sequence length="189" mass="21158">MRKALFSLFAVSLILIGVDSLHARAVETCPKIERSAEVKKALQEKAIATYESMIGKKENLGANDSKEIRVILKSVGINSPAYYCAAYVSWGLTENGICNPRTAWSPALFPASHCINLKQKIPEPADVFGVYYNNLNRIAHAGVVKRWPRDGDYFISLEGNTNNGTSRNGDGFYEKRRLKRTAYKVSRWI</sequence>